<dbReference type="InterPro" id="IPR001619">
    <property type="entry name" value="Sec1-like"/>
</dbReference>
<sequence length="516" mass="58290">MLQPSSSISMPPSSSNFSLTHLSKNHIINDMIQQVRSKLMITLKDTKRASDDSLVVARPLALILDYHGLKVLSSCCTTTDLLEEDIGMIDLLENEERELAVDYDAVYLVQPTPDSIDRIIRDFKDYDTKKKKKFRPKYRSAFVYCTSPMPKRVMDQLASVSEFVNRCGALVDFFQDYVCFDERSYHCDQPLAINALSSQSSDSDYFINAHLNSILSVCTMLNEKPKVIRYQAGTRSGFPKLIAEKLMHNLDLVYSEASTDKPPQSNCKVLIVDRSIDIASLLVHDFHYEDMVLDCLDSAGVEWSLGEDDDDYDNNNDDGIVSQSIVLFLLRSDVIYLLATAASRVSVVPSYLYKYDDNGQIKEERMLLSERCDEMWAKYRHMHIAEVSSLIQEDIQQFNDTSKISKLQSNTDDDHDDDDSGIKKNGLKDGVEAIRELPIYKEKLKKYSMHVDIINACNNCIETLSLGQVAEVEQALATGVDDDGHLVSSDTILPKINHLLSSNTIGDEQKLRLIAL</sequence>
<dbReference type="GO" id="GO:0016192">
    <property type="term" value="P:vesicle-mediated transport"/>
    <property type="evidence" value="ECO:0007669"/>
    <property type="project" value="InterPro"/>
</dbReference>
<dbReference type="PANTHER" id="PTHR11679">
    <property type="entry name" value="VESICLE PROTEIN SORTING-ASSOCIATED"/>
    <property type="match status" value="1"/>
</dbReference>
<organism evidence="4">
    <name type="scientific">Perkinsus marinus (strain ATCC 50983 / TXsc)</name>
    <dbReference type="NCBI Taxonomy" id="423536"/>
    <lineage>
        <taxon>Eukaryota</taxon>
        <taxon>Sar</taxon>
        <taxon>Alveolata</taxon>
        <taxon>Perkinsozoa</taxon>
        <taxon>Perkinsea</taxon>
        <taxon>Perkinsida</taxon>
        <taxon>Perkinsidae</taxon>
        <taxon>Perkinsus</taxon>
    </lineage>
</organism>
<dbReference type="InterPro" id="IPR027482">
    <property type="entry name" value="Sec1-like_dom2"/>
</dbReference>
<name>C5KJ93_PERM5</name>
<reference evidence="3 4" key="1">
    <citation type="submission" date="2008-07" db="EMBL/GenBank/DDBJ databases">
        <authorList>
            <person name="El-Sayed N."/>
            <person name="Caler E."/>
            <person name="Inman J."/>
            <person name="Amedeo P."/>
            <person name="Hass B."/>
            <person name="Wortman J."/>
        </authorList>
    </citation>
    <scope>NUCLEOTIDE SEQUENCE [LARGE SCALE GENOMIC DNA]</scope>
    <source>
        <strain evidence="4">ATCC 50983 / TXsc</strain>
    </source>
</reference>
<proteinExistence type="inferred from homology"/>
<dbReference type="AlphaFoldDB" id="C5KJ93"/>
<dbReference type="Pfam" id="PF00995">
    <property type="entry name" value="Sec1"/>
    <property type="match status" value="1"/>
</dbReference>
<evidence type="ECO:0000313" key="3">
    <source>
        <dbReference type="EMBL" id="EER15395.1"/>
    </source>
</evidence>
<protein>
    <submittedName>
        <fullName evidence="3">Vesicle transport protein, putative</fullName>
    </submittedName>
</protein>
<dbReference type="SUPFAM" id="SSF56815">
    <property type="entry name" value="Sec1/munc18-like (SM) proteins"/>
    <property type="match status" value="1"/>
</dbReference>
<dbReference type="Gene3D" id="3.90.830.10">
    <property type="entry name" value="Syntaxin Binding Protein 1, Chain A, domain 2"/>
    <property type="match status" value="1"/>
</dbReference>
<evidence type="ECO:0000313" key="4">
    <source>
        <dbReference type="Proteomes" id="UP000007800"/>
    </source>
</evidence>
<comment type="similarity">
    <text evidence="1">Belongs to the STXBP/unc-18/SEC1 family.</text>
</comment>
<dbReference type="FunCoup" id="C5KJ93">
    <property type="interactions" value="452"/>
</dbReference>
<dbReference type="Proteomes" id="UP000007800">
    <property type="component" value="Unassembled WGS sequence"/>
</dbReference>
<accession>C5KJ93</accession>
<dbReference type="InterPro" id="IPR043154">
    <property type="entry name" value="Sec-1-like_dom1"/>
</dbReference>
<evidence type="ECO:0000256" key="2">
    <source>
        <dbReference type="SAM" id="MobiDB-lite"/>
    </source>
</evidence>
<dbReference type="OMA" id="LSTCVRM"/>
<feature type="region of interest" description="Disordered" evidence="2">
    <location>
        <begin position="406"/>
        <end position="425"/>
    </location>
</feature>
<dbReference type="EMBL" id="GG673601">
    <property type="protein sequence ID" value="EER15395.1"/>
    <property type="molecule type" value="Genomic_DNA"/>
</dbReference>
<keyword evidence="4" id="KW-1185">Reference proteome</keyword>
<dbReference type="Gene3D" id="3.40.50.1910">
    <property type="match status" value="1"/>
</dbReference>
<dbReference type="GeneID" id="9046139"/>
<gene>
    <name evidence="3" type="ORF">Pmar_PMAR018747</name>
</gene>
<dbReference type="RefSeq" id="XP_002783599.1">
    <property type="nucleotide sequence ID" value="XM_002783553.1"/>
</dbReference>
<dbReference type="InterPro" id="IPR043127">
    <property type="entry name" value="Sec-1-like_dom3a"/>
</dbReference>
<dbReference type="Gene3D" id="1.25.40.60">
    <property type="match status" value="1"/>
</dbReference>
<dbReference type="Gene3D" id="3.40.50.2060">
    <property type="match status" value="1"/>
</dbReference>
<dbReference type="PIRSF" id="PIRSF005715">
    <property type="entry name" value="VPS45_Sec1"/>
    <property type="match status" value="1"/>
</dbReference>
<dbReference type="InParanoid" id="C5KJ93"/>
<dbReference type="InterPro" id="IPR036045">
    <property type="entry name" value="Sec1-like_sf"/>
</dbReference>
<evidence type="ECO:0000256" key="1">
    <source>
        <dbReference type="ARBA" id="ARBA00009884"/>
    </source>
</evidence>
<dbReference type="OrthoDB" id="424853at2759"/>